<dbReference type="GO" id="GO:0006955">
    <property type="term" value="P:immune response"/>
    <property type="evidence" value="ECO:0007669"/>
    <property type="project" value="TreeGrafter"/>
</dbReference>
<reference evidence="14" key="2">
    <citation type="submission" date="2025-09" db="UniProtKB">
        <authorList>
            <consortium name="Ensembl"/>
        </authorList>
    </citation>
    <scope>IDENTIFICATION</scope>
</reference>
<dbReference type="GO" id="GO:0009897">
    <property type="term" value="C:external side of plasma membrane"/>
    <property type="evidence" value="ECO:0007669"/>
    <property type="project" value="TreeGrafter"/>
</dbReference>
<dbReference type="Ensembl" id="ENSCLMT00005047784.1">
    <property type="protein sequence ID" value="ENSCLMP00005046184.1"/>
    <property type="gene ID" value="ENSCLMG00005021279.1"/>
</dbReference>
<evidence type="ECO:0000313" key="14">
    <source>
        <dbReference type="Ensembl" id="ENSCLMP00005046184.1"/>
    </source>
</evidence>
<dbReference type="GO" id="GO:0004947">
    <property type="term" value="F:bradykinin receptor activity"/>
    <property type="evidence" value="ECO:0007669"/>
    <property type="project" value="InterPro"/>
</dbReference>
<evidence type="ECO:0000256" key="2">
    <source>
        <dbReference type="ARBA" id="ARBA00022475"/>
    </source>
</evidence>
<feature type="domain" description="G-protein coupled receptors family 1 profile" evidence="13">
    <location>
        <begin position="48"/>
        <end position="304"/>
    </location>
</feature>
<keyword evidence="10 11" id="KW-0807">Transducer</keyword>
<feature type="transmembrane region" description="Helical" evidence="12">
    <location>
        <begin position="288"/>
        <end position="307"/>
    </location>
</feature>
<evidence type="ECO:0000256" key="9">
    <source>
        <dbReference type="ARBA" id="ARBA00023180"/>
    </source>
</evidence>
<evidence type="ECO:0000256" key="12">
    <source>
        <dbReference type="SAM" id="Phobius"/>
    </source>
</evidence>
<evidence type="ECO:0000256" key="11">
    <source>
        <dbReference type="RuleBase" id="RU000688"/>
    </source>
</evidence>
<dbReference type="Pfam" id="PF00001">
    <property type="entry name" value="7tm_1"/>
    <property type="match status" value="1"/>
</dbReference>
<feature type="transmembrane region" description="Helical" evidence="12">
    <location>
        <begin position="113"/>
        <end position="135"/>
    </location>
</feature>
<keyword evidence="5 11" id="KW-0297">G-protein coupled receptor</keyword>
<feature type="transmembrane region" description="Helical" evidence="12">
    <location>
        <begin position="70"/>
        <end position="93"/>
    </location>
</feature>
<evidence type="ECO:0000259" key="13">
    <source>
        <dbReference type="PROSITE" id="PS50262"/>
    </source>
</evidence>
<dbReference type="GO" id="GO:0019722">
    <property type="term" value="P:calcium-mediated signaling"/>
    <property type="evidence" value="ECO:0007669"/>
    <property type="project" value="TreeGrafter"/>
</dbReference>
<evidence type="ECO:0000256" key="3">
    <source>
        <dbReference type="ARBA" id="ARBA00022692"/>
    </source>
</evidence>
<accession>A0A8C3AS03</accession>
<dbReference type="PANTHER" id="PTHR10489">
    <property type="entry name" value="CELL ADHESION MOLECULE"/>
    <property type="match status" value="1"/>
</dbReference>
<dbReference type="PANTHER" id="PTHR10489:SF957">
    <property type="entry name" value="B2 BRADYKININ RECEPTOR"/>
    <property type="match status" value="1"/>
</dbReference>
<protein>
    <submittedName>
        <fullName evidence="14">Bradykinin receptor B2</fullName>
    </submittedName>
</protein>
<dbReference type="PRINTS" id="PR00425">
    <property type="entry name" value="BRADYKININR"/>
</dbReference>
<dbReference type="SUPFAM" id="SSF81321">
    <property type="entry name" value="Family A G protein-coupled receptor-like"/>
    <property type="match status" value="1"/>
</dbReference>
<dbReference type="GO" id="GO:0060326">
    <property type="term" value="P:cell chemotaxis"/>
    <property type="evidence" value="ECO:0007669"/>
    <property type="project" value="TreeGrafter"/>
</dbReference>
<evidence type="ECO:0000256" key="5">
    <source>
        <dbReference type="ARBA" id="ARBA00023040"/>
    </source>
</evidence>
<dbReference type="GO" id="GO:0019957">
    <property type="term" value="F:C-C chemokine binding"/>
    <property type="evidence" value="ECO:0007669"/>
    <property type="project" value="TreeGrafter"/>
</dbReference>
<keyword evidence="8 11" id="KW-0675">Receptor</keyword>
<dbReference type="Proteomes" id="UP000694565">
    <property type="component" value="Unplaced"/>
</dbReference>
<dbReference type="Gene3D" id="1.20.1070.10">
    <property type="entry name" value="Rhodopsin 7-helix transmembrane proteins"/>
    <property type="match status" value="1"/>
</dbReference>
<evidence type="ECO:0000256" key="10">
    <source>
        <dbReference type="ARBA" id="ARBA00023224"/>
    </source>
</evidence>
<keyword evidence="15" id="KW-1185">Reference proteome</keyword>
<comment type="subcellular location">
    <subcellularLocation>
        <location evidence="1">Cell membrane</location>
        <topology evidence="1">Multi-pass membrane protein</topology>
    </subcellularLocation>
</comment>
<feature type="transmembrane region" description="Helical" evidence="12">
    <location>
        <begin position="198"/>
        <end position="220"/>
    </location>
</feature>
<dbReference type="GO" id="GO:0007204">
    <property type="term" value="P:positive regulation of cytosolic calcium ion concentration"/>
    <property type="evidence" value="ECO:0007669"/>
    <property type="project" value="TreeGrafter"/>
</dbReference>
<evidence type="ECO:0000256" key="1">
    <source>
        <dbReference type="ARBA" id="ARBA00004651"/>
    </source>
</evidence>
<keyword evidence="9" id="KW-0325">Glycoprotein</keyword>
<keyword evidence="3 11" id="KW-0812">Transmembrane</keyword>
<dbReference type="PROSITE" id="PS00237">
    <property type="entry name" value="G_PROTEIN_RECEP_F1_1"/>
    <property type="match status" value="1"/>
</dbReference>
<name>A0A8C3AS03_CYCLU</name>
<dbReference type="InterPro" id="IPR050119">
    <property type="entry name" value="CCR1-9-like"/>
</dbReference>
<evidence type="ECO:0000256" key="4">
    <source>
        <dbReference type="ARBA" id="ARBA00022989"/>
    </source>
</evidence>
<evidence type="ECO:0000256" key="7">
    <source>
        <dbReference type="ARBA" id="ARBA00023157"/>
    </source>
</evidence>
<keyword evidence="7" id="KW-1015">Disulfide bond</keyword>
<keyword evidence="6 12" id="KW-0472">Membrane</keyword>
<reference evidence="14" key="1">
    <citation type="submission" date="2025-08" db="UniProtKB">
        <authorList>
            <consortium name="Ensembl"/>
        </authorList>
    </citation>
    <scope>IDENTIFICATION</scope>
</reference>
<dbReference type="GO" id="GO:0016493">
    <property type="term" value="F:C-C chemokine receptor activity"/>
    <property type="evidence" value="ECO:0007669"/>
    <property type="project" value="TreeGrafter"/>
</dbReference>
<comment type="similarity">
    <text evidence="11">Belongs to the G-protein coupled receptor 1 family.</text>
</comment>
<dbReference type="InterPro" id="IPR017452">
    <property type="entry name" value="GPCR_Rhodpsn_7TM"/>
</dbReference>
<proteinExistence type="inferred from homology"/>
<dbReference type="InterPro" id="IPR000276">
    <property type="entry name" value="GPCR_Rhodpsn"/>
</dbReference>
<evidence type="ECO:0000256" key="6">
    <source>
        <dbReference type="ARBA" id="ARBA00023136"/>
    </source>
</evidence>
<feature type="transmembrane region" description="Helical" evidence="12">
    <location>
        <begin position="241"/>
        <end position="268"/>
    </location>
</feature>
<evidence type="ECO:0000313" key="15">
    <source>
        <dbReference type="Proteomes" id="UP000694565"/>
    </source>
</evidence>
<dbReference type="AlphaFoldDB" id="A0A8C3AS03"/>
<feature type="transmembrane region" description="Helical" evidence="12">
    <location>
        <begin position="34"/>
        <end position="58"/>
    </location>
</feature>
<sequence>MHDFHVTHTAVMYEDQINTGCPHPKLNKWHVTVLPVYIVLIAVLGIVLNVFVMMVFFLHKKACTMAEIYLSNMAAADLILMAFLPFWAVYVANKFNWTFANPLCTLVTLSIRMNAYCSIYFLVLISIDRYVALVHPLSQEGMRRPKYAKLGCLLVWCFGLFLSVPTLVYRDVRYFNYSNAHMCYLNYPNATVQRLCDVMQMTFGFIVPILIISFCTVRIIRALNNRLIVGLNTKKMEHKATTLVLAVLLAFMICWVPFYLVKALIMLVYADVLTDCTLISILHICNNIFMYLAFFNSVLNPILYVIVGNNFRKKVRELFTRWSINRTTTLNTTSTLANMHAKY</sequence>
<dbReference type="PROSITE" id="PS50262">
    <property type="entry name" value="G_PROTEIN_RECEP_F1_2"/>
    <property type="match status" value="1"/>
</dbReference>
<keyword evidence="4 12" id="KW-1133">Transmembrane helix</keyword>
<dbReference type="GeneTree" id="ENSGT01130000278308"/>
<evidence type="ECO:0000256" key="8">
    <source>
        <dbReference type="ARBA" id="ARBA00023170"/>
    </source>
</evidence>
<keyword evidence="2" id="KW-1003">Cell membrane</keyword>
<organism evidence="14 15">
    <name type="scientific">Cyclopterus lumpus</name>
    <name type="common">Lumpsucker</name>
    <dbReference type="NCBI Taxonomy" id="8103"/>
    <lineage>
        <taxon>Eukaryota</taxon>
        <taxon>Metazoa</taxon>
        <taxon>Chordata</taxon>
        <taxon>Craniata</taxon>
        <taxon>Vertebrata</taxon>
        <taxon>Euteleostomi</taxon>
        <taxon>Actinopterygii</taxon>
        <taxon>Neopterygii</taxon>
        <taxon>Teleostei</taxon>
        <taxon>Neoteleostei</taxon>
        <taxon>Acanthomorphata</taxon>
        <taxon>Eupercaria</taxon>
        <taxon>Perciformes</taxon>
        <taxon>Cottioidei</taxon>
        <taxon>Cottales</taxon>
        <taxon>Cyclopteridae</taxon>
        <taxon>Cyclopterus</taxon>
    </lineage>
</organism>
<feature type="transmembrane region" description="Helical" evidence="12">
    <location>
        <begin position="147"/>
        <end position="169"/>
    </location>
</feature>
<dbReference type="PRINTS" id="PR00237">
    <property type="entry name" value="GPCRRHODOPSN"/>
</dbReference>
<dbReference type="InterPro" id="IPR000496">
    <property type="entry name" value="Brdyknn_rcpt"/>
</dbReference>